<proteinExistence type="predicted"/>
<keyword evidence="2" id="KW-1185">Reference proteome</keyword>
<comment type="caution">
    <text evidence="1">The sequence shown here is derived from an EMBL/GenBank/DDBJ whole genome shotgun (WGS) entry which is preliminary data.</text>
</comment>
<evidence type="ECO:0000313" key="2">
    <source>
        <dbReference type="Proteomes" id="UP000824120"/>
    </source>
</evidence>
<dbReference type="AlphaFoldDB" id="A0A9J5Z353"/>
<protein>
    <submittedName>
        <fullName evidence="1">Uncharacterized protein</fullName>
    </submittedName>
</protein>
<gene>
    <name evidence="1" type="ORF">H5410_027352</name>
</gene>
<evidence type="ECO:0000313" key="1">
    <source>
        <dbReference type="EMBL" id="KAG5605860.1"/>
    </source>
</evidence>
<sequence length="98" mass="11250">MQGSIVYSKILVVTHHYQRLSCSQYLLLVQAQDKKGSLIQDQESDATLTLKKRNTMHAFTHRFALIFQLTFYSAYSRSKSASKSSFYSPPWIAWKPGS</sequence>
<reference evidence="1 2" key="1">
    <citation type="submission" date="2020-09" db="EMBL/GenBank/DDBJ databases">
        <title>De no assembly of potato wild relative species, Solanum commersonii.</title>
        <authorList>
            <person name="Cho K."/>
        </authorList>
    </citation>
    <scope>NUCLEOTIDE SEQUENCE [LARGE SCALE GENOMIC DNA]</scope>
    <source>
        <strain evidence="1">LZ3.2</strain>
        <tissue evidence="1">Leaf</tissue>
    </source>
</reference>
<dbReference type="EMBL" id="JACXVP010000005">
    <property type="protein sequence ID" value="KAG5605860.1"/>
    <property type="molecule type" value="Genomic_DNA"/>
</dbReference>
<organism evidence="1 2">
    <name type="scientific">Solanum commersonii</name>
    <name type="common">Commerson's wild potato</name>
    <name type="synonym">Commerson's nightshade</name>
    <dbReference type="NCBI Taxonomy" id="4109"/>
    <lineage>
        <taxon>Eukaryota</taxon>
        <taxon>Viridiplantae</taxon>
        <taxon>Streptophyta</taxon>
        <taxon>Embryophyta</taxon>
        <taxon>Tracheophyta</taxon>
        <taxon>Spermatophyta</taxon>
        <taxon>Magnoliopsida</taxon>
        <taxon>eudicotyledons</taxon>
        <taxon>Gunneridae</taxon>
        <taxon>Pentapetalae</taxon>
        <taxon>asterids</taxon>
        <taxon>lamiids</taxon>
        <taxon>Solanales</taxon>
        <taxon>Solanaceae</taxon>
        <taxon>Solanoideae</taxon>
        <taxon>Solaneae</taxon>
        <taxon>Solanum</taxon>
    </lineage>
</organism>
<dbReference type="Proteomes" id="UP000824120">
    <property type="component" value="Chromosome 5"/>
</dbReference>
<name>A0A9J5Z353_SOLCO</name>
<accession>A0A9J5Z353</accession>